<feature type="compositionally biased region" description="Polar residues" evidence="1">
    <location>
        <begin position="62"/>
        <end position="72"/>
    </location>
</feature>
<comment type="caution">
    <text evidence="2">The sequence shown here is derived from an EMBL/GenBank/DDBJ whole genome shotgun (WGS) entry which is preliminary data.</text>
</comment>
<feature type="compositionally biased region" description="Low complexity" evidence="1">
    <location>
        <begin position="76"/>
        <end position="90"/>
    </location>
</feature>
<reference evidence="2" key="1">
    <citation type="submission" date="2021-02" db="EMBL/GenBank/DDBJ databases">
        <authorList>
            <person name="Nowell W R."/>
        </authorList>
    </citation>
    <scope>NUCLEOTIDE SEQUENCE</scope>
</reference>
<feature type="region of interest" description="Disordered" evidence="1">
    <location>
        <begin position="59"/>
        <end position="188"/>
    </location>
</feature>
<name>A0A814AI46_ADIRI</name>
<dbReference type="Proteomes" id="UP000663852">
    <property type="component" value="Unassembled WGS sequence"/>
</dbReference>
<feature type="compositionally biased region" description="Low complexity" evidence="1">
    <location>
        <begin position="210"/>
        <end position="233"/>
    </location>
</feature>
<dbReference type="AlphaFoldDB" id="A0A814AI46"/>
<dbReference type="OrthoDB" id="10038179at2759"/>
<feature type="compositionally biased region" description="Polar residues" evidence="1">
    <location>
        <begin position="234"/>
        <end position="267"/>
    </location>
</feature>
<feature type="region of interest" description="Disordered" evidence="1">
    <location>
        <begin position="210"/>
        <end position="282"/>
    </location>
</feature>
<protein>
    <submittedName>
        <fullName evidence="2">Uncharacterized protein</fullName>
    </submittedName>
</protein>
<accession>A0A814AI46</accession>
<feature type="compositionally biased region" description="Polar residues" evidence="1">
    <location>
        <begin position="150"/>
        <end position="160"/>
    </location>
</feature>
<dbReference type="EMBL" id="CAJNOJ010000036">
    <property type="protein sequence ID" value="CAF0912499.1"/>
    <property type="molecule type" value="Genomic_DNA"/>
</dbReference>
<evidence type="ECO:0000313" key="3">
    <source>
        <dbReference type="Proteomes" id="UP000663852"/>
    </source>
</evidence>
<organism evidence="2 3">
    <name type="scientific">Adineta ricciae</name>
    <name type="common">Rotifer</name>
    <dbReference type="NCBI Taxonomy" id="249248"/>
    <lineage>
        <taxon>Eukaryota</taxon>
        <taxon>Metazoa</taxon>
        <taxon>Spiralia</taxon>
        <taxon>Gnathifera</taxon>
        <taxon>Rotifera</taxon>
        <taxon>Eurotatoria</taxon>
        <taxon>Bdelloidea</taxon>
        <taxon>Adinetida</taxon>
        <taxon>Adinetidae</taxon>
        <taxon>Adineta</taxon>
    </lineage>
</organism>
<feature type="compositionally biased region" description="Basic and acidic residues" evidence="1">
    <location>
        <begin position="317"/>
        <end position="333"/>
    </location>
</feature>
<feature type="compositionally biased region" description="Low complexity" evidence="1">
    <location>
        <begin position="268"/>
        <end position="279"/>
    </location>
</feature>
<gene>
    <name evidence="2" type="ORF">EDS130_LOCUS10348</name>
</gene>
<proteinExistence type="predicted"/>
<evidence type="ECO:0000313" key="2">
    <source>
        <dbReference type="EMBL" id="CAF0912499.1"/>
    </source>
</evidence>
<feature type="compositionally biased region" description="Low complexity" evidence="1">
    <location>
        <begin position="173"/>
        <end position="183"/>
    </location>
</feature>
<sequence length="363" mass="41185">MDVLELPRPVINFLRTMAKESCRYALSWDIFGGPDSVTLTLTWKLIDEESQSSMINEAAASLKQQQQQNYDDTFNRIRSTTKTNTSTSSPRRSRRDDHTSSNENASVPAIFRSSRGKSLEDPPIHSSKQMTSHQHHPQHQLQHTKEHSHVSSLERTTVPNHYQHHHRTKKEQQQQQQQQQQKQVPILSDQTYGKLYDTRSSPVVKCATVSSLSSSSPSPQPNNNNINNNPSLSATFTHNQRAKPQQLQSTTPPTSRKTIRPLTNISRTPTLPLTSPTATNYTKLKRNDNIALRNDFDDDDDDDNTLDPWVKRFECSLGDHDEESTEHSEEKEAMPSSATLLPNLDDAANTSGKVKFKTKPDYF</sequence>
<feature type="region of interest" description="Disordered" evidence="1">
    <location>
        <begin position="317"/>
        <end position="363"/>
    </location>
</feature>
<evidence type="ECO:0000256" key="1">
    <source>
        <dbReference type="SAM" id="MobiDB-lite"/>
    </source>
</evidence>